<proteinExistence type="predicted"/>
<dbReference type="GO" id="GO:0003677">
    <property type="term" value="F:DNA binding"/>
    <property type="evidence" value="ECO:0007669"/>
    <property type="project" value="InterPro"/>
</dbReference>
<evidence type="ECO:0000313" key="4">
    <source>
        <dbReference type="Proteomes" id="UP000276437"/>
    </source>
</evidence>
<dbReference type="InterPro" id="IPR013762">
    <property type="entry name" value="Integrase-like_cat_sf"/>
</dbReference>
<dbReference type="CDD" id="cd01192">
    <property type="entry name" value="INT_C_like_3"/>
    <property type="match status" value="1"/>
</dbReference>
<evidence type="ECO:0000256" key="1">
    <source>
        <dbReference type="ARBA" id="ARBA00023172"/>
    </source>
</evidence>
<dbReference type="Pfam" id="PF00589">
    <property type="entry name" value="Phage_integrase"/>
    <property type="match status" value="1"/>
</dbReference>
<dbReference type="PANTHER" id="PTHR30349">
    <property type="entry name" value="PHAGE INTEGRASE-RELATED"/>
    <property type="match status" value="1"/>
</dbReference>
<evidence type="ECO:0000313" key="3">
    <source>
        <dbReference type="EMBL" id="BBB89687.1"/>
    </source>
</evidence>
<reference evidence="3 4" key="1">
    <citation type="journal article" date="2018" name="Int. J. Syst. Evol. Microbiol.">
        <title>Methylomusa anaerophila gen. nov., sp. nov., an anaerobic methanol-utilizing bacterium isolated from a microbial fuel cell.</title>
        <authorList>
            <person name="Amano N."/>
            <person name="Yamamuro A."/>
            <person name="Miyahara M."/>
            <person name="Kouzuma A."/>
            <person name="Abe T."/>
            <person name="Watanabe K."/>
        </authorList>
    </citation>
    <scope>NUCLEOTIDE SEQUENCE [LARGE SCALE GENOMIC DNA]</scope>
    <source>
        <strain evidence="3 4">MMFC1</strain>
    </source>
</reference>
<keyword evidence="1" id="KW-0233">DNA recombination</keyword>
<dbReference type="KEGG" id="mana:MAMMFC1_00320"/>
<dbReference type="GO" id="GO:0006310">
    <property type="term" value="P:DNA recombination"/>
    <property type="evidence" value="ECO:0007669"/>
    <property type="project" value="UniProtKB-KW"/>
</dbReference>
<sequence>MELVEPIRNKKQITALKNYLRGQNLRDYLLFVLGINSGLRISDLLKLTVEDVKLQDRITIREQKTGKMKDFPLSETCKKAIHEYLKTTNLTDGYLFTSRKGKNPITRVQAYRILSEAAKTVGITEPIGTHTLRKTFGYHAYINGTDVTRIQKLLNHSAPNITLSYIGITKEELDNIYISLNL</sequence>
<dbReference type="InterPro" id="IPR050090">
    <property type="entry name" value="Tyrosine_recombinase_XerCD"/>
</dbReference>
<dbReference type="SUPFAM" id="SSF56349">
    <property type="entry name" value="DNA breaking-rejoining enzymes"/>
    <property type="match status" value="1"/>
</dbReference>
<protein>
    <submittedName>
        <fullName evidence="3">Tyrosine recombinase XerC</fullName>
    </submittedName>
</protein>
<dbReference type="RefSeq" id="WP_174234356.1">
    <property type="nucleotide sequence ID" value="NZ_AP018449.1"/>
</dbReference>
<dbReference type="AlphaFoldDB" id="A0A348AF39"/>
<name>A0A348AF39_9FIRM</name>
<feature type="domain" description="Tyr recombinase" evidence="2">
    <location>
        <begin position="2"/>
        <end position="178"/>
    </location>
</feature>
<dbReference type="PANTHER" id="PTHR30349:SF82">
    <property type="entry name" value="INTEGRASE_RECOMBINASE YOEC-RELATED"/>
    <property type="match status" value="1"/>
</dbReference>
<dbReference type="GO" id="GO:0015074">
    <property type="term" value="P:DNA integration"/>
    <property type="evidence" value="ECO:0007669"/>
    <property type="project" value="InterPro"/>
</dbReference>
<gene>
    <name evidence="3" type="primary">xerC_1</name>
    <name evidence="3" type="ORF">MAMMFC1_00320</name>
</gene>
<organism evidence="3 4">
    <name type="scientific">Methylomusa anaerophila</name>
    <dbReference type="NCBI Taxonomy" id="1930071"/>
    <lineage>
        <taxon>Bacteria</taxon>
        <taxon>Bacillati</taxon>
        <taxon>Bacillota</taxon>
        <taxon>Negativicutes</taxon>
        <taxon>Selenomonadales</taxon>
        <taxon>Sporomusaceae</taxon>
        <taxon>Methylomusa</taxon>
    </lineage>
</organism>
<dbReference type="PROSITE" id="PS51898">
    <property type="entry name" value="TYR_RECOMBINASE"/>
    <property type="match status" value="1"/>
</dbReference>
<dbReference type="Gene3D" id="1.10.443.10">
    <property type="entry name" value="Intergrase catalytic core"/>
    <property type="match status" value="1"/>
</dbReference>
<evidence type="ECO:0000259" key="2">
    <source>
        <dbReference type="PROSITE" id="PS51898"/>
    </source>
</evidence>
<dbReference type="Proteomes" id="UP000276437">
    <property type="component" value="Chromosome"/>
</dbReference>
<dbReference type="InterPro" id="IPR002104">
    <property type="entry name" value="Integrase_catalytic"/>
</dbReference>
<accession>A0A348AF39</accession>
<keyword evidence="4" id="KW-1185">Reference proteome</keyword>
<dbReference type="InterPro" id="IPR011010">
    <property type="entry name" value="DNA_brk_join_enz"/>
</dbReference>
<dbReference type="EMBL" id="AP018449">
    <property type="protein sequence ID" value="BBB89687.1"/>
    <property type="molecule type" value="Genomic_DNA"/>
</dbReference>